<sequence>MGGGTDEIAFSSGTPVTNHEANEFDFLTASSGGTRQPNGVKESVTARGSRARDMVRLRLNAFPQSAVCLVSGKVESVYKSSNN</sequence>
<keyword evidence="3" id="KW-1185">Reference proteome</keyword>
<dbReference type="Proteomes" id="UP000030645">
    <property type="component" value="Unassembled WGS sequence"/>
</dbReference>
<dbReference type="AlphaFoldDB" id="W9QSQ5"/>
<evidence type="ECO:0000256" key="1">
    <source>
        <dbReference type="SAM" id="MobiDB-lite"/>
    </source>
</evidence>
<feature type="compositionally biased region" description="Polar residues" evidence="1">
    <location>
        <begin position="28"/>
        <end position="37"/>
    </location>
</feature>
<name>W9QSQ5_9ROSA</name>
<protein>
    <submittedName>
        <fullName evidence="2">Uncharacterized protein</fullName>
    </submittedName>
</protein>
<evidence type="ECO:0000313" key="2">
    <source>
        <dbReference type="EMBL" id="EXB37629.1"/>
    </source>
</evidence>
<dbReference type="EMBL" id="KE343643">
    <property type="protein sequence ID" value="EXB37629.1"/>
    <property type="molecule type" value="Genomic_DNA"/>
</dbReference>
<feature type="region of interest" description="Disordered" evidence="1">
    <location>
        <begin position="1"/>
        <end position="49"/>
    </location>
</feature>
<evidence type="ECO:0000313" key="3">
    <source>
        <dbReference type="Proteomes" id="UP000030645"/>
    </source>
</evidence>
<gene>
    <name evidence="2" type="ORF">L484_021835</name>
</gene>
<accession>W9QSQ5</accession>
<proteinExistence type="predicted"/>
<organism evidence="2 3">
    <name type="scientific">Morus notabilis</name>
    <dbReference type="NCBI Taxonomy" id="981085"/>
    <lineage>
        <taxon>Eukaryota</taxon>
        <taxon>Viridiplantae</taxon>
        <taxon>Streptophyta</taxon>
        <taxon>Embryophyta</taxon>
        <taxon>Tracheophyta</taxon>
        <taxon>Spermatophyta</taxon>
        <taxon>Magnoliopsida</taxon>
        <taxon>eudicotyledons</taxon>
        <taxon>Gunneridae</taxon>
        <taxon>Pentapetalae</taxon>
        <taxon>rosids</taxon>
        <taxon>fabids</taxon>
        <taxon>Rosales</taxon>
        <taxon>Moraceae</taxon>
        <taxon>Moreae</taxon>
        <taxon>Morus</taxon>
    </lineage>
</organism>
<reference evidence="3" key="1">
    <citation type="submission" date="2013-01" db="EMBL/GenBank/DDBJ databases">
        <title>Draft Genome Sequence of a Mulberry Tree, Morus notabilis C.K. Schneid.</title>
        <authorList>
            <person name="He N."/>
            <person name="Zhao S."/>
        </authorList>
    </citation>
    <scope>NUCLEOTIDE SEQUENCE</scope>
</reference>